<protein>
    <submittedName>
        <fullName evidence="1">Uncharacterized protein</fullName>
    </submittedName>
</protein>
<organism evidence="1 2">
    <name type="scientific">Qipengyuania flava</name>
    <dbReference type="NCBI Taxonomy" id="192812"/>
    <lineage>
        <taxon>Bacteria</taxon>
        <taxon>Pseudomonadati</taxon>
        <taxon>Pseudomonadota</taxon>
        <taxon>Alphaproteobacteria</taxon>
        <taxon>Sphingomonadales</taxon>
        <taxon>Erythrobacteraceae</taxon>
        <taxon>Qipengyuania</taxon>
    </lineage>
</organism>
<dbReference type="EMBL" id="CP032228">
    <property type="protein sequence ID" value="QFI62290.1"/>
    <property type="molecule type" value="Genomic_DNA"/>
</dbReference>
<sequence>MVNGRFTFSVSFAAHFAKGVEAGLHPFELFAQVTSRGEFRDQISPAKLPQIRAVARFSNGFFFRASLKHALWITDPW</sequence>
<accession>A0A5P6N8K0</accession>
<gene>
    <name evidence="1" type="ORF">D0Y83_02660</name>
</gene>
<reference evidence="2" key="1">
    <citation type="submission" date="2018-09" db="EMBL/GenBank/DDBJ databases">
        <title>Nocardia yunnanensis sp. nov., an actinomycete isolated from a soil sample.</title>
        <authorList>
            <person name="Zhang J."/>
        </authorList>
    </citation>
    <scope>NUCLEOTIDE SEQUENCE [LARGE SCALE GENOMIC DNA]</scope>
    <source>
        <strain evidence="2">21-3</strain>
    </source>
</reference>
<dbReference type="Proteomes" id="UP000325385">
    <property type="component" value="Chromosome"/>
</dbReference>
<evidence type="ECO:0000313" key="2">
    <source>
        <dbReference type="Proteomes" id="UP000325385"/>
    </source>
</evidence>
<dbReference type="AlphaFoldDB" id="A0A5P6N8K0"/>
<proteinExistence type="predicted"/>
<evidence type="ECO:0000313" key="1">
    <source>
        <dbReference type="EMBL" id="QFI62290.1"/>
    </source>
</evidence>
<name>A0A5P6N8K0_9SPHN</name>